<keyword evidence="3" id="KW-1133">Transmembrane helix</keyword>
<reference evidence="5" key="1">
    <citation type="submission" date="2023-10" db="EMBL/GenBank/DDBJ databases">
        <authorList>
            <person name="Chen Y."/>
            <person name="Shah S."/>
            <person name="Dougan E. K."/>
            <person name="Thang M."/>
            <person name="Chan C."/>
        </authorList>
    </citation>
    <scope>NUCLEOTIDE SEQUENCE [LARGE SCALE GENOMIC DNA]</scope>
</reference>
<dbReference type="PANTHER" id="PTHR46532">
    <property type="entry name" value="MALE FERTILITY FACTOR KL5"/>
    <property type="match status" value="1"/>
</dbReference>
<dbReference type="InterPro" id="IPR024317">
    <property type="entry name" value="Dynein_heavy_chain_D4_dom"/>
</dbReference>
<dbReference type="Gene3D" id="1.20.920.20">
    <property type="match status" value="1"/>
</dbReference>
<organism evidence="5 6">
    <name type="scientific">Prorocentrum cordatum</name>
    <dbReference type="NCBI Taxonomy" id="2364126"/>
    <lineage>
        <taxon>Eukaryota</taxon>
        <taxon>Sar</taxon>
        <taxon>Alveolata</taxon>
        <taxon>Dinophyceae</taxon>
        <taxon>Prorocentrales</taxon>
        <taxon>Prorocentraceae</taxon>
        <taxon>Prorocentrum</taxon>
    </lineage>
</organism>
<dbReference type="PANTHER" id="PTHR46532:SF4">
    <property type="entry name" value="AAA+ ATPASE DOMAIN-CONTAINING PROTEIN"/>
    <property type="match status" value="1"/>
</dbReference>
<dbReference type="Pfam" id="PF12780">
    <property type="entry name" value="AAA_8"/>
    <property type="match status" value="1"/>
</dbReference>
<keyword evidence="6" id="KW-1185">Reference proteome</keyword>
<evidence type="ECO:0000256" key="1">
    <source>
        <dbReference type="ARBA" id="ARBA00008887"/>
    </source>
</evidence>
<dbReference type="InterPro" id="IPR026983">
    <property type="entry name" value="DHC"/>
</dbReference>
<keyword evidence="3" id="KW-0472">Membrane</keyword>
<evidence type="ECO:0000256" key="2">
    <source>
        <dbReference type="SAM" id="Coils"/>
    </source>
</evidence>
<keyword evidence="2" id="KW-0175">Coiled coil</keyword>
<feature type="transmembrane region" description="Helical" evidence="3">
    <location>
        <begin position="59"/>
        <end position="81"/>
    </location>
</feature>
<comment type="similarity">
    <text evidence="1">Belongs to the dynein heavy chain family.</text>
</comment>
<keyword evidence="3" id="KW-0812">Transmembrane</keyword>
<protein>
    <recommendedName>
        <fullName evidence="4">Dynein heavy chain AAA module D4 domain-containing protein</fullName>
    </recommendedName>
</protein>
<proteinExistence type="inferred from homology"/>
<feature type="coiled-coil region" evidence="2">
    <location>
        <begin position="731"/>
        <end position="758"/>
    </location>
</feature>
<evidence type="ECO:0000313" key="6">
    <source>
        <dbReference type="Proteomes" id="UP001189429"/>
    </source>
</evidence>
<sequence length="816" mass="91285">MRGKGEEAAWSPAGSEARRRGAPILSQSSIPVEPVQGCPAVMGTAAARRRRAMRAVERCACGIMLKLIMATWIGVVGALRWCFLGPSYPHLLVTEYHHDGVSTVLRNVDNNGVPGTRVRAWQAAYHHADTATYHHTTLVGWLWSRQGTKACGGAIMLNETWVGGMSIWRFQSEQVMIAVMVLPPKPNKAGSPEVYSDMCDQRWAHDWHCTVGRMAINTYHDCGPTFAGSYGQSTPMRVRWDRTTLSQATLTGEGREELLEKLQNEPESHRAAFVMLESRAIMTGHTAHLIKELDEEDIRYATNVTRTRRCNLTVSIDAVDVRCAVRSGSGRPVGDTSVTETLMQNYHVVHVWAAFERRQNAECTTITFCKFMVGSCVGAPMDDFCKPLLAPKDMAYAADGVVVPKRNDMYMDQSLEARQYALFRSKQDGVPAMWSRLRDTQRARWCRAVWGMSMKTVILEDCVEDANAWQVEALTFSFNARALRDKANLFKNKEKAARDAGGAATVVCLARMEVGRTNWQTLVEWSAAVVGDPPDFVMFCRRVNCNQSNMIKSVFMVTDQTGDLSAALSEQFRPTESSPHGAESVRWIGSTVLETEIGGRRHAGAAASVLLAWPRALPCRGAAGERLLQVNINWFMPWSESALVAVSNAFLSKFDVDCDKDEKHRLYALTGFFQAQVRDMCETYFARMRRNVYVTPKSFLCLIDFYKLLYQTKYDDVNEQERSVNIGLSKLKDASEYVEKLKVQLKEQEIVLKAEEKKTGALLDKVTMEKGKADKKAEQVNGQKKECQGEADKIAAEKAEAQVELDKAIPFLKEAE</sequence>
<feature type="non-terminal residue" evidence="5">
    <location>
        <position position="816"/>
    </location>
</feature>
<accession>A0ABN9U8A7</accession>
<gene>
    <name evidence="5" type="ORF">PCOR1329_LOCUS46162</name>
</gene>
<evidence type="ECO:0000256" key="3">
    <source>
        <dbReference type="SAM" id="Phobius"/>
    </source>
</evidence>
<name>A0ABN9U8A7_9DINO</name>
<evidence type="ECO:0000313" key="5">
    <source>
        <dbReference type="EMBL" id="CAK0855391.1"/>
    </source>
</evidence>
<dbReference type="Proteomes" id="UP001189429">
    <property type="component" value="Unassembled WGS sequence"/>
</dbReference>
<comment type="caution">
    <text evidence="5">The sequence shown here is derived from an EMBL/GenBank/DDBJ whole genome shotgun (WGS) entry which is preliminary data.</text>
</comment>
<feature type="domain" description="Dynein heavy chain AAA module D4" evidence="4">
    <location>
        <begin position="630"/>
        <end position="708"/>
    </location>
</feature>
<evidence type="ECO:0000259" key="4">
    <source>
        <dbReference type="Pfam" id="PF12780"/>
    </source>
</evidence>
<dbReference type="EMBL" id="CAUYUJ010015550">
    <property type="protein sequence ID" value="CAK0855391.1"/>
    <property type="molecule type" value="Genomic_DNA"/>
</dbReference>